<dbReference type="Gene3D" id="1.10.287.130">
    <property type="match status" value="1"/>
</dbReference>
<feature type="domain" description="PAC" evidence="11">
    <location>
        <begin position="306"/>
        <end position="358"/>
    </location>
</feature>
<dbReference type="InterPro" id="IPR001610">
    <property type="entry name" value="PAC"/>
</dbReference>
<dbReference type="SUPFAM" id="SSF55785">
    <property type="entry name" value="PYP-like sensor domain (PAS domain)"/>
    <property type="match status" value="3"/>
</dbReference>
<protein>
    <recommendedName>
        <fullName evidence="2">histidine kinase</fullName>
        <ecNumber evidence="2">2.7.13.3</ecNumber>
    </recommendedName>
</protein>
<dbReference type="PROSITE" id="PS50110">
    <property type="entry name" value="RESPONSE_REGULATORY"/>
    <property type="match status" value="1"/>
</dbReference>
<comment type="catalytic activity">
    <reaction evidence="1">
        <text>ATP + protein L-histidine = ADP + protein N-phospho-L-histidine.</text>
        <dbReference type="EC" id="2.7.13.3"/>
    </reaction>
</comment>
<dbReference type="PROSITE" id="PS50113">
    <property type="entry name" value="PAC"/>
    <property type="match status" value="3"/>
</dbReference>
<keyword evidence="3 7" id="KW-0597">Phosphoprotein</keyword>
<feature type="domain" description="PAC" evidence="11">
    <location>
        <begin position="732"/>
        <end position="785"/>
    </location>
</feature>
<dbReference type="SMART" id="SM00387">
    <property type="entry name" value="HATPase_c"/>
    <property type="match status" value="1"/>
</dbReference>
<dbReference type="PANTHER" id="PTHR43547">
    <property type="entry name" value="TWO-COMPONENT HISTIDINE KINASE"/>
    <property type="match status" value="1"/>
</dbReference>
<dbReference type="EMBL" id="JBFQGM010000005">
    <property type="protein sequence ID" value="MFL9461867.1"/>
    <property type="molecule type" value="Genomic_DNA"/>
</dbReference>
<evidence type="ECO:0000259" key="8">
    <source>
        <dbReference type="PROSITE" id="PS50109"/>
    </source>
</evidence>
<dbReference type="InterPro" id="IPR003661">
    <property type="entry name" value="HisK_dim/P_dom"/>
</dbReference>
<dbReference type="InterPro" id="IPR011006">
    <property type="entry name" value="CheY-like_superfamily"/>
</dbReference>
<sequence length="1173" mass="130526">MTDRFQNHSVFSEEELSQNSSGAIAEADVLMTAVLMERPTRQPDLVAENQALRTLSQQLMEEPQSLLRTLVQIAKDLCQADTAGVSLLETVPGGTSVFRWVAIAGSLKSLEQTTTPANFSPCGTTIRCGCPQLYAYPERYFTYLYHPQLPIVEGLLFPLYVNNQPLGTIWIVSHHEQRQFDREDQRLMTSLTGFTAAALQSIHLRQTAQEALRREQEIRTQQEQAETSLRQSEAFNQQILNSSDDCIKILDLSGRLLYMNQRGQASIGIQEMDPFLNTAWVEFWQKADDRQAALDALDMAKAGGVGNFQGYCPTLAGEPKWWDVKLTPIRGAEGQVERLLCVSRDITERRRIEEEGHKNQERLSAIFSQAAVGLCEISLEGYFQRVNDELCKMLGRSREEMLSASVPDVTHPDDVLKSLQALEQLIETGQPVSFDKRYLRPDGTIVWANSSLKSLDNEQGRPRSVLAVTVDLSGRKRTEEILRRTAELDAFRISLADALRPLTDASEIQAIAARILGESLQATRVIYTEIVSDGEEVIVHRNYTNGVAQLSGRYRLEDYRRNLTVDHQAGHPLVVTDIPNNPRYTDAQKARYRELDIAAHIDVPLIKNDRFVALLAVHQSTPRQWTETEVKLVEETAERTWAAVERAHAEAALRDSENRFRMAIESAQLGTWDWNLVTNQLIWDEGCKAMFGLPPEAKSSIEVFFAGLHPDDRDRLEQVVQWTLNPASSGKYDVEYRTLGIQDGVERWIAARGQAYFDVTGKPQRFVGTVLNITEQKRIEAEREQLLAREQAARAEADRVNRIKDEFLAVLSHELRSPLNPILGWSTLLLGKKLDEAKTAQALATIQRNAKLQSELIEDLLDVSRILRGKLSLNVAVVNLVSIIEAAMETVRLAAQAKLIQVEASFAPDVGLVLGDSTRLQQVIWNLLSNAVKFTPNGGRVNIRLESLDSYAQITVSDNGQGIEPDFLPYVFDHFRQANAATTRQFGGLGLGLAIVRHLVELHGGTVGVESLGVGMGATFTVRLPLMPTQATANQNSRSSESSFDLNGIQVLVVDDESDSREFVAFVLEQAGADVITATTADEALKMLMQSQPDVLLSDIGMPDTDGYMLIQQVRALPKEQGGQVTAIALTAYAGDFNQQQALSAGFQQHVSKPVEPEVLVRAIASLLSHTKC</sequence>
<feature type="domain" description="Histidine kinase" evidence="8">
    <location>
        <begin position="810"/>
        <end position="1028"/>
    </location>
</feature>
<dbReference type="InterPro" id="IPR029016">
    <property type="entry name" value="GAF-like_dom_sf"/>
</dbReference>
<reference evidence="12 13" key="1">
    <citation type="submission" date="2024-07" db="EMBL/GenBank/DDBJ databases">
        <authorList>
            <person name="Tripathy S."/>
        </authorList>
    </citation>
    <scope>NUCLEOTIDE SEQUENCE [LARGE SCALE GENOMIC DNA]</scope>
    <source>
        <strain evidence="12 13">VB-61278_2</strain>
    </source>
</reference>
<feature type="modified residue" description="4-aspartylphosphate" evidence="7">
    <location>
        <position position="1099"/>
    </location>
</feature>
<dbReference type="InterPro" id="IPR000700">
    <property type="entry name" value="PAS-assoc_C"/>
</dbReference>
<dbReference type="InterPro" id="IPR000014">
    <property type="entry name" value="PAS"/>
</dbReference>
<dbReference type="Pfam" id="PF02518">
    <property type="entry name" value="HATPase_c"/>
    <property type="match status" value="1"/>
</dbReference>
<dbReference type="SMART" id="SM00086">
    <property type="entry name" value="PAC"/>
    <property type="match status" value="3"/>
</dbReference>
<feature type="domain" description="PAC" evidence="11">
    <location>
        <begin position="432"/>
        <end position="484"/>
    </location>
</feature>
<dbReference type="Gene3D" id="3.30.450.40">
    <property type="match status" value="2"/>
</dbReference>
<keyword evidence="4" id="KW-0808">Transferase</keyword>
<dbReference type="Pfam" id="PF01590">
    <property type="entry name" value="GAF"/>
    <property type="match status" value="1"/>
</dbReference>
<dbReference type="InterPro" id="IPR013656">
    <property type="entry name" value="PAS_4"/>
</dbReference>
<dbReference type="Gene3D" id="2.10.70.100">
    <property type="match status" value="1"/>
</dbReference>
<name>A0ABW8WLL3_9CYAN</name>
<dbReference type="InterPro" id="IPR001789">
    <property type="entry name" value="Sig_transdc_resp-reg_receiver"/>
</dbReference>
<dbReference type="SMART" id="SM00091">
    <property type="entry name" value="PAS"/>
    <property type="match status" value="3"/>
</dbReference>
<dbReference type="PROSITE" id="PS50109">
    <property type="entry name" value="HIS_KIN"/>
    <property type="match status" value="1"/>
</dbReference>
<evidence type="ECO:0000259" key="10">
    <source>
        <dbReference type="PROSITE" id="PS50112"/>
    </source>
</evidence>
<dbReference type="CDD" id="cd17580">
    <property type="entry name" value="REC_2_DhkD-like"/>
    <property type="match status" value="1"/>
</dbReference>
<dbReference type="EC" id="2.7.13.3" evidence="2"/>
<dbReference type="SMART" id="SM00388">
    <property type="entry name" value="HisKA"/>
    <property type="match status" value="1"/>
</dbReference>
<evidence type="ECO:0000256" key="6">
    <source>
        <dbReference type="ARBA" id="ARBA00023012"/>
    </source>
</evidence>
<evidence type="ECO:0000256" key="4">
    <source>
        <dbReference type="ARBA" id="ARBA00022679"/>
    </source>
</evidence>
<comment type="caution">
    <text evidence="12">The sequence shown here is derived from an EMBL/GenBank/DDBJ whole genome shotgun (WGS) entry which is preliminary data.</text>
</comment>
<dbReference type="SUPFAM" id="SSF52172">
    <property type="entry name" value="CheY-like"/>
    <property type="match status" value="1"/>
</dbReference>
<dbReference type="CDD" id="cd00082">
    <property type="entry name" value="HisKA"/>
    <property type="match status" value="1"/>
</dbReference>
<keyword evidence="13" id="KW-1185">Reference proteome</keyword>
<dbReference type="SUPFAM" id="SSF47384">
    <property type="entry name" value="Homodimeric domain of signal transducing histidine kinase"/>
    <property type="match status" value="1"/>
</dbReference>
<proteinExistence type="predicted"/>
<dbReference type="NCBIfam" id="TIGR00229">
    <property type="entry name" value="sensory_box"/>
    <property type="match status" value="3"/>
</dbReference>
<dbReference type="PANTHER" id="PTHR43547:SF2">
    <property type="entry name" value="HYBRID SIGNAL TRANSDUCTION HISTIDINE KINASE C"/>
    <property type="match status" value="1"/>
</dbReference>
<dbReference type="InterPro" id="IPR035965">
    <property type="entry name" value="PAS-like_dom_sf"/>
</dbReference>
<evidence type="ECO:0000256" key="3">
    <source>
        <dbReference type="ARBA" id="ARBA00022553"/>
    </source>
</evidence>
<evidence type="ECO:0000259" key="9">
    <source>
        <dbReference type="PROSITE" id="PS50110"/>
    </source>
</evidence>
<dbReference type="Gene3D" id="3.40.50.2300">
    <property type="match status" value="1"/>
</dbReference>
<dbReference type="InterPro" id="IPR005467">
    <property type="entry name" value="His_kinase_dom"/>
</dbReference>
<dbReference type="PRINTS" id="PR00344">
    <property type="entry name" value="BCTRLSENSOR"/>
</dbReference>
<dbReference type="CDD" id="cd00130">
    <property type="entry name" value="PAS"/>
    <property type="match status" value="3"/>
</dbReference>
<dbReference type="InterPro" id="IPR036890">
    <property type="entry name" value="HATPase_C_sf"/>
</dbReference>
<dbReference type="SMART" id="SM00065">
    <property type="entry name" value="GAF"/>
    <property type="match status" value="2"/>
</dbReference>
<evidence type="ECO:0000256" key="7">
    <source>
        <dbReference type="PROSITE-ProRule" id="PRU00169"/>
    </source>
</evidence>
<dbReference type="Pfam" id="PF13185">
    <property type="entry name" value="GAF_2"/>
    <property type="match status" value="1"/>
</dbReference>
<dbReference type="InterPro" id="IPR003594">
    <property type="entry name" value="HATPase_dom"/>
</dbReference>
<evidence type="ECO:0000259" key="11">
    <source>
        <dbReference type="PROSITE" id="PS50113"/>
    </source>
</evidence>
<feature type="domain" description="PAS" evidence="10">
    <location>
        <begin position="656"/>
        <end position="727"/>
    </location>
</feature>
<dbReference type="InterPro" id="IPR004358">
    <property type="entry name" value="Sig_transdc_His_kin-like_C"/>
</dbReference>
<dbReference type="CDD" id="cd16922">
    <property type="entry name" value="HATPase_EvgS-ArcB-TorS-like"/>
    <property type="match status" value="1"/>
</dbReference>
<dbReference type="Pfam" id="PF00072">
    <property type="entry name" value="Response_reg"/>
    <property type="match status" value="1"/>
</dbReference>
<evidence type="ECO:0000313" key="13">
    <source>
        <dbReference type="Proteomes" id="UP001628874"/>
    </source>
</evidence>
<dbReference type="PROSITE" id="PS50112">
    <property type="entry name" value="PAS"/>
    <property type="match status" value="2"/>
</dbReference>
<dbReference type="SMART" id="SM00448">
    <property type="entry name" value="REC"/>
    <property type="match status" value="1"/>
</dbReference>
<dbReference type="SUPFAM" id="SSF55781">
    <property type="entry name" value="GAF domain-like"/>
    <property type="match status" value="2"/>
</dbReference>
<dbReference type="RefSeq" id="WP_050045889.1">
    <property type="nucleotide sequence ID" value="NZ_JBFQGM010000005.1"/>
</dbReference>
<accession>A0ABW8WLL3</accession>
<feature type="domain" description="PAS" evidence="10">
    <location>
        <begin position="359"/>
        <end position="429"/>
    </location>
</feature>
<dbReference type="Gene3D" id="3.30.450.20">
    <property type="entry name" value="PAS domain"/>
    <property type="match status" value="3"/>
</dbReference>
<dbReference type="Pfam" id="PF08447">
    <property type="entry name" value="PAS_3"/>
    <property type="match status" value="2"/>
</dbReference>
<dbReference type="SUPFAM" id="SSF55874">
    <property type="entry name" value="ATPase domain of HSP90 chaperone/DNA topoisomerase II/histidine kinase"/>
    <property type="match status" value="1"/>
</dbReference>
<dbReference type="InterPro" id="IPR003018">
    <property type="entry name" value="GAF"/>
</dbReference>
<dbReference type="Pfam" id="PF08448">
    <property type="entry name" value="PAS_4"/>
    <property type="match status" value="1"/>
</dbReference>
<evidence type="ECO:0000313" key="12">
    <source>
        <dbReference type="EMBL" id="MFL9461867.1"/>
    </source>
</evidence>
<dbReference type="InterPro" id="IPR013655">
    <property type="entry name" value="PAS_fold_3"/>
</dbReference>
<dbReference type="Proteomes" id="UP001628874">
    <property type="component" value="Unassembled WGS sequence"/>
</dbReference>
<feature type="domain" description="Response regulatory" evidence="9">
    <location>
        <begin position="1050"/>
        <end position="1168"/>
    </location>
</feature>
<evidence type="ECO:0000256" key="1">
    <source>
        <dbReference type="ARBA" id="ARBA00000085"/>
    </source>
</evidence>
<gene>
    <name evidence="12" type="ORF">AB0759_14685</name>
</gene>
<evidence type="ECO:0000256" key="5">
    <source>
        <dbReference type="ARBA" id="ARBA00022777"/>
    </source>
</evidence>
<keyword evidence="5" id="KW-0418">Kinase</keyword>
<evidence type="ECO:0000256" key="2">
    <source>
        <dbReference type="ARBA" id="ARBA00012438"/>
    </source>
</evidence>
<dbReference type="Pfam" id="PF00512">
    <property type="entry name" value="HisKA"/>
    <property type="match status" value="1"/>
</dbReference>
<dbReference type="InterPro" id="IPR036097">
    <property type="entry name" value="HisK_dim/P_sf"/>
</dbReference>
<dbReference type="Gene3D" id="3.30.565.10">
    <property type="entry name" value="Histidine kinase-like ATPase, C-terminal domain"/>
    <property type="match status" value="1"/>
</dbReference>
<keyword evidence="6" id="KW-0902">Two-component regulatory system</keyword>
<organism evidence="12 13">
    <name type="scientific">Scytonema tolypothrichoides VB-61278_2</name>
    <dbReference type="NCBI Taxonomy" id="3232314"/>
    <lineage>
        <taxon>Bacteria</taxon>
        <taxon>Bacillati</taxon>
        <taxon>Cyanobacteriota</taxon>
        <taxon>Cyanophyceae</taxon>
        <taxon>Nostocales</taxon>
        <taxon>Scytonemataceae</taxon>
        <taxon>Scytonema</taxon>
    </lineage>
</organism>